<dbReference type="GO" id="GO:0006108">
    <property type="term" value="P:malate metabolic process"/>
    <property type="evidence" value="ECO:0007669"/>
    <property type="project" value="InterPro"/>
</dbReference>
<dbReference type="EMBL" id="KB320989">
    <property type="protein sequence ID" value="ELW49751.1"/>
    <property type="molecule type" value="Genomic_DNA"/>
</dbReference>
<evidence type="ECO:0000259" key="2">
    <source>
        <dbReference type="Pfam" id="PF02866"/>
    </source>
</evidence>
<accession>L9JGQ5</accession>
<proteinExistence type="predicted"/>
<reference evidence="4" key="1">
    <citation type="submission" date="2012-07" db="EMBL/GenBank/DDBJ databases">
        <title>Genome of the Chinese tree shrew, a rising model animal genetically related to primates.</title>
        <authorList>
            <person name="Zhang G."/>
            <person name="Fan Y."/>
            <person name="Yao Y."/>
            <person name="Huang Z."/>
        </authorList>
    </citation>
    <scope>NUCLEOTIDE SEQUENCE [LARGE SCALE GENOMIC DNA]</scope>
</reference>
<dbReference type="Proteomes" id="UP000011518">
    <property type="component" value="Unassembled WGS sequence"/>
</dbReference>
<evidence type="ECO:0000313" key="3">
    <source>
        <dbReference type="EMBL" id="ELW49751.1"/>
    </source>
</evidence>
<dbReference type="PANTHER" id="PTHR23382">
    <property type="entry name" value="MALATE DEHYDROGENASE"/>
    <property type="match status" value="1"/>
</dbReference>
<protein>
    <submittedName>
        <fullName evidence="3">Malate dehydrogenase, cytoplasmic</fullName>
    </submittedName>
</protein>
<keyword evidence="1" id="KW-0560">Oxidoreductase</keyword>
<dbReference type="InterPro" id="IPR022383">
    <property type="entry name" value="Lactate/malate_DH_C"/>
</dbReference>
<organism evidence="3 4">
    <name type="scientific">Tupaia chinensis</name>
    <name type="common">Chinese tree shrew</name>
    <name type="synonym">Tupaia belangeri chinensis</name>
    <dbReference type="NCBI Taxonomy" id="246437"/>
    <lineage>
        <taxon>Eukaryota</taxon>
        <taxon>Metazoa</taxon>
        <taxon>Chordata</taxon>
        <taxon>Craniata</taxon>
        <taxon>Vertebrata</taxon>
        <taxon>Euteleostomi</taxon>
        <taxon>Mammalia</taxon>
        <taxon>Eutheria</taxon>
        <taxon>Euarchontoglires</taxon>
        <taxon>Scandentia</taxon>
        <taxon>Tupaiidae</taxon>
        <taxon>Tupaia</taxon>
    </lineage>
</organism>
<dbReference type="InterPro" id="IPR010945">
    <property type="entry name" value="Malate_DH_type2"/>
</dbReference>
<feature type="domain" description="Lactate/malate dehydrogenase C-terminal" evidence="2">
    <location>
        <begin position="53"/>
        <end position="141"/>
    </location>
</feature>
<keyword evidence="4" id="KW-1185">Reference proteome</keyword>
<dbReference type="SUPFAM" id="SSF56327">
    <property type="entry name" value="LDH C-terminal domain-like"/>
    <property type="match status" value="1"/>
</dbReference>
<dbReference type="Pfam" id="PF02866">
    <property type="entry name" value="Ldh_1_C"/>
    <property type="match status" value="1"/>
</dbReference>
<dbReference type="STRING" id="246437.L9JGQ5"/>
<evidence type="ECO:0000313" key="4">
    <source>
        <dbReference type="Proteomes" id="UP000011518"/>
    </source>
</evidence>
<dbReference type="GO" id="GO:0016616">
    <property type="term" value="F:oxidoreductase activity, acting on the CH-OH group of donors, NAD or NADP as acceptor"/>
    <property type="evidence" value="ECO:0007669"/>
    <property type="project" value="InterPro"/>
</dbReference>
<evidence type="ECO:0000256" key="1">
    <source>
        <dbReference type="ARBA" id="ARBA00023002"/>
    </source>
</evidence>
<dbReference type="InterPro" id="IPR015955">
    <property type="entry name" value="Lactate_DH/Glyco_Ohase_4_C"/>
</dbReference>
<reference evidence="4" key="2">
    <citation type="journal article" date="2013" name="Nat. Commun.">
        <title>Genome of the Chinese tree shrew.</title>
        <authorList>
            <person name="Fan Y."/>
            <person name="Huang Z.Y."/>
            <person name="Cao C.C."/>
            <person name="Chen C.S."/>
            <person name="Chen Y.X."/>
            <person name="Fan D.D."/>
            <person name="He J."/>
            <person name="Hou H.L."/>
            <person name="Hu L."/>
            <person name="Hu X.T."/>
            <person name="Jiang X.T."/>
            <person name="Lai R."/>
            <person name="Lang Y.S."/>
            <person name="Liang B."/>
            <person name="Liao S.G."/>
            <person name="Mu D."/>
            <person name="Ma Y.Y."/>
            <person name="Niu Y.Y."/>
            <person name="Sun X.Q."/>
            <person name="Xia J.Q."/>
            <person name="Xiao J."/>
            <person name="Xiong Z.Q."/>
            <person name="Xu L."/>
            <person name="Yang L."/>
            <person name="Zhang Y."/>
            <person name="Zhao W."/>
            <person name="Zhao X.D."/>
            <person name="Zheng Y.T."/>
            <person name="Zhou J.M."/>
            <person name="Zhu Y.B."/>
            <person name="Zhang G.J."/>
            <person name="Wang J."/>
            <person name="Yao Y.G."/>
        </authorList>
    </citation>
    <scope>NUCLEOTIDE SEQUENCE [LARGE SCALE GENOMIC DNA]</scope>
</reference>
<dbReference type="GO" id="GO:0016615">
    <property type="term" value="F:malate dehydrogenase activity"/>
    <property type="evidence" value="ECO:0007669"/>
    <property type="project" value="InterPro"/>
</dbReference>
<dbReference type="Gene3D" id="3.90.110.10">
    <property type="entry name" value="Lactate dehydrogenase/glycoside hydrolase, family 4, C-terminal"/>
    <property type="match status" value="1"/>
</dbReference>
<name>L9JGQ5_TUPCH</name>
<dbReference type="AlphaFoldDB" id="L9JGQ5"/>
<dbReference type="InParanoid" id="L9JGQ5"/>
<gene>
    <name evidence="3" type="ORF">TREES_T100000860</name>
</gene>
<sequence length="162" mass="18034">MLFGQKTSNLLGYKAKAFVTWMVIYEHYGSWFTDVQGPALAFISRLITARRKLNQAIARKVGVTIDDVKGVIIWGNHSSTQYPDVHQDKVKLQGTEVGVYKALKDDSWFTGEFITPRQQHGTGVTQARKPSRAMSAAKASLTTLETPGPELRGRVRVHGCRS</sequence>